<organism evidence="2 3">
    <name type="scientific">Ralstonia solanacearum (strain Po82)</name>
    <dbReference type="NCBI Taxonomy" id="1031711"/>
    <lineage>
        <taxon>Bacteria</taxon>
        <taxon>Pseudomonadati</taxon>
        <taxon>Pseudomonadota</taxon>
        <taxon>Betaproteobacteria</taxon>
        <taxon>Burkholderiales</taxon>
        <taxon>Burkholderiaceae</taxon>
        <taxon>Ralstonia</taxon>
        <taxon>Ralstonia solanacearum species complex</taxon>
    </lineage>
</organism>
<proteinExistence type="predicted"/>
<dbReference type="EMBL" id="CP002820">
    <property type="protein sequence ID" value="AEG72173.1"/>
    <property type="molecule type" value="Genomic_DNA"/>
</dbReference>
<dbReference type="HOGENOM" id="CLU_3204361_0_0_4"/>
<dbReference type="AlphaFoldDB" id="F6GBN2"/>
<reference evidence="2 3" key="1">
    <citation type="journal article" date="2011" name="J. Bacteriol.">
        <title>Complete genome sequence of the plant pathogen Ralstonia solanacearum strain Po82.</title>
        <authorList>
            <person name="Xu J."/>
            <person name="Zheng H.J."/>
            <person name="Liu L."/>
            <person name="Pan Z.C."/>
            <person name="Prior P."/>
            <person name="Tang B."/>
            <person name="Xu J.S."/>
            <person name="Zhang H."/>
            <person name="Tian Q."/>
            <person name="Zhang L.Q."/>
            <person name="Feng J."/>
        </authorList>
    </citation>
    <scope>NUCLEOTIDE SEQUENCE [LARGE SCALE GENOMIC DNA]</scope>
    <source>
        <strain evidence="3">Po82</strain>
    </source>
</reference>
<keyword evidence="2" id="KW-0614">Plasmid</keyword>
<name>F6GBN2_RALS8</name>
<gene>
    <name evidence="2" type="ordered locus">RSPO_m01538</name>
</gene>
<geneLocation type="plasmid" evidence="3"/>
<protein>
    <submittedName>
        <fullName evidence="2">Uncharacterized protein</fullName>
    </submittedName>
</protein>
<dbReference type="PATRIC" id="fig|1031711.3.peg.4713"/>
<accession>F6GBN2</accession>
<evidence type="ECO:0000313" key="3">
    <source>
        <dbReference type="Proteomes" id="UP000007953"/>
    </source>
</evidence>
<feature type="compositionally biased region" description="Basic and acidic residues" evidence="1">
    <location>
        <begin position="27"/>
        <end position="38"/>
    </location>
</feature>
<evidence type="ECO:0000256" key="1">
    <source>
        <dbReference type="SAM" id="MobiDB-lite"/>
    </source>
</evidence>
<dbReference type="KEGG" id="rsn:RSPO_m01538"/>
<sequence>MGCRCTGREASIRCVQPEPGHLKVAKHPVDRPPHRMHTEPQCVSV</sequence>
<dbReference type="Proteomes" id="UP000007953">
    <property type="component" value="Plasmid megaplasmid"/>
</dbReference>
<evidence type="ECO:0000313" key="2">
    <source>
        <dbReference type="EMBL" id="AEG72173.1"/>
    </source>
</evidence>
<feature type="region of interest" description="Disordered" evidence="1">
    <location>
        <begin position="23"/>
        <end position="45"/>
    </location>
</feature>